<evidence type="ECO:0000256" key="1">
    <source>
        <dbReference type="SAM" id="Phobius"/>
    </source>
</evidence>
<name>A0A6M0H4U6_9CLOT</name>
<evidence type="ECO:0000313" key="2">
    <source>
        <dbReference type="EMBL" id="NEU04592.1"/>
    </source>
</evidence>
<organism evidence="2 3">
    <name type="scientific">Clostridium senegalense</name>
    <dbReference type="NCBI Taxonomy" id="1465809"/>
    <lineage>
        <taxon>Bacteria</taxon>
        <taxon>Bacillati</taxon>
        <taxon>Bacillota</taxon>
        <taxon>Clostridia</taxon>
        <taxon>Eubacteriales</taxon>
        <taxon>Clostridiaceae</taxon>
        <taxon>Clostridium</taxon>
    </lineage>
</organism>
<keyword evidence="1" id="KW-0472">Membrane</keyword>
<keyword evidence="3" id="KW-1185">Reference proteome</keyword>
<proteinExistence type="predicted"/>
<accession>A0A6M0H4U6</accession>
<dbReference type="RefSeq" id="WP_199869642.1">
    <property type="nucleotide sequence ID" value="NZ_JAAGPU010000010.1"/>
</dbReference>
<reference evidence="2 3" key="1">
    <citation type="submission" date="2020-02" db="EMBL/GenBank/DDBJ databases">
        <title>Genome assembly of a novel Clostridium senegalense strain.</title>
        <authorList>
            <person name="Gupta T.B."/>
            <person name="Jauregui R."/>
            <person name="Maclean P."/>
            <person name="Nawarathana A."/>
            <person name="Brightwell G."/>
        </authorList>
    </citation>
    <scope>NUCLEOTIDE SEQUENCE [LARGE SCALE GENOMIC DNA]</scope>
    <source>
        <strain evidence="2 3">AGRFS4</strain>
    </source>
</reference>
<gene>
    <name evidence="2" type="ORF">G3M99_06895</name>
</gene>
<keyword evidence="1" id="KW-1133">Transmembrane helix</keyword>
<feature type="transmembrane region" description="Helical" evidence="1">
    <location>
        <begin position="215"/>
        <end position="234"/>
    </location>
</feature>
<keyword evidence="1" id="KW-0812">Transmembrane</keyword>
<evidence type="ECO:0000313" key="3">
    <source>
        <dbReference type="Proteomes" id="UP000481872"/>
    </source>
</evidence>
<dbReference type="AlphaFoldDB" id="A0A6M0H4U6"/>
<comment type="caution">
    <text evidence="2">The sequence shown here is derived from an EMBL/GenBank/DDBJ whole genome shotgun (WGS) entry which is preliminary data.</text>
</comment>
<sequence>MIKKINLIFCSVIIVFFYNSKVFASDEIYNLMHNNQQGIIIGQVTKMEDDTITVKVKNQISSSKDMSSAKVQQIPLRGEVKIENVKVYNLFCENKLEESKIRNGDYVLASVNKKQNENFEIVNGLYHVDSDNYKNLNVLSIKGDYSLKQDAIAIKIFVNSNGNQTEFETDANKLYCNRKLVYDSSRDVTFINANSSENGIEKENIDLLIKETPNVYVSLFIGVGVIFMIIIYLVKKKKI</sequence>
<dbReference type="Proteomes" id="UP000481872">
    <property type="component" value="Unassembled WGS sequence"/>
</dbReference>
<protein>
    <submittedName>
        <fullName evidence="2">Uncharacterized protein</fullName>
    </submittedName>
</protein>
<dbReference type="EMBL" id="JAAGPU010000010">
    <property type="protein sequence ID" value="NEU04592.1"/>
    <property type="molecule type" value="Genomic_DNA"/>
</dbReference>